<keyword evidence="2" id="KW-0129">CBS domain</keyword>
<proteinExistence type="predicted"/>
<dbReference type="AlphaFoldDB" id="A6UV15"/>
<keyword evidence="5" id="KW-1185">Reference proteome</keyword>
<evidence type="ECO:0000313" key="4">
    <source>
        <dbReference type="EMBL" id="ABR56337.1"/>
    </source>
</evidence>
<dbReference type="InterPro" id="IPR000644">
    <property type="entry name" value="CBS_dom"/>
</dbReference>
<accession>A6UV15</accession>
<keyword evidence="1" id="KW-0677">Repeat</keyword>
<evidence type="ECO:0000256" key="2">
    <source>
        <dbReference type="PROSITE-ProRule" id="PRU00703"/>
    </source>
</evidence>
<dbReference type="SUPFAM" id="SSF54631">
    <property type="entry name" value="CBS-domain pair"/>
    <property type="match status" value="1"/>
</dbReference>
<feature type="domain" description="CBS" evidence="3">
    <location>
        <begin position="244"/>
        <end position="302"/>
    </location>
</feature>
<dbReference type="InterPro" id="IPR016436">
    <property type="entry name" value="UCP005063_CBS"/>
</dbReference>
<protein>
    <submittedName>
        <fullName evidence="4">Signal transduction protein with CBS domains</fullName>
    </submittedName>
</protein>
<dbReference type="GeneID" id="5327037"/>
<evidence type="ECO:0000259" key="3">
    <source>
        <dbReference type="PROSITE" id="PS51371"/>
    </source>
</evidence>
<sequence>MELTIVQKEILQELIAIYEEKNKAVKGTEIAIKLNRNPGTIRNQMQALRALNLVDGVPGPKGGYVPTGQAYRSIGLLCDKKDITVPIYKDNKPVEGVFVEKIIFDTIAHEKSCSSMIHIRGDTKLFSAGDIVKIGPTHHNKITVVGKIAGRDDINHILLIDVIGVMSVPNIPVESILHNKKEMIFLKPTATIREASKLLYSKNIHGVPIVSDETNQLLEGIITLHDIAKSLAEGLENGTVDKIMVKDVITISTKDKIFDAIEKMDKHKVGRLIAVNEDNKVEGIITRTDIMDLLNGAPLLNV</sequence>
<dbReference type="SUPFAM" id="SSF46785">
    <property type="entry name" value="Winged helix' DNA-binding domain"/>
    <property type="match status" value="1"/>
</dbReference>
<dbReference type="PIRSF" id="PIRSF005063">
    <property type="entry name" value="UCP005063_CBS_MJ1232"/>
    <property type="match status" value="1"/>
</dbReference>
<dbReference type="PANTHER" id="PTHR48108:SF23">
    <property type="entry name" value="CBS DOMAIN-CONTAINING PROTEIN"/>
    <property type="match status" value="1"/>
</dbReference>
<dbReference type="InterPro" id="IPR005104">
    <property type="entry name" value="WHTH_HrcA_DNA-bd"/>
</dbReference>
<dbReference type="InterPro" id="IPR051462">
    <property type="entry name" value="CBS_domain-containing"/>
</dbReference>
<dbReference type="InterPro" id="IPR036390">
    <property type="entry name" value="WH_DNA-bd_sf"/>
</dbReference>
<dbReference type="KEGG" id="mae:Maeo_0754"/>
<dbReference type="eggNOG" id="arCOG00610">
    <property type="taxonomic scope" value="Archaea"/>
</dbReference>
<feature type="domain" description="CBS" evidence="3">
    <location>
        <begin position="178"/>
        <end position="237"/>
    </location>
</feature>
<dbReference type="STRING" id="419665.Maeo_0754"/>
<dbReference type="Pfam" id="PF03444">
    <property type="entry name" value="WHD_HrcA"/>
    <property type="match status" value="1"/>
</dbReference>
<dbReference type="OrthoDB" id="64432at2157"/>
<dbReference type="Gene3D" id="3.10.580.10">
    <property type="entry name" value="CBS-domain"/>
    <property type="match status" value="1"/>
</dbReference>
<dbReference type="Gene3D" id="1.10.10.10">
    <property type="entry name" value="Winged helix-like DNA-binding domain superfamily/Winged helix DNA-binding domain"/>
    <property type="match status" value="1"/>
</dbReference>
<dbReference type="InterPro" id="IPR046342">
    <property type="entry name" value="CBS_dom_sf"/>
</dbReference>
<dbReference type="Proteomes" id="UP000001106">
    <property type="component" value="Chromosome"/>
</dbReference>
<dbReference type="EMBL" id="CP000743">
    <property type="protein sequence ID" value="ABR56337.1"/>
    <property type="molecule type" value="Genomic_DNA"/>
</dbReference>
<dbReference type="RefSeq" id="WP_011973469.1">
    <property type="nucleotide sequence ID" value="NC_009635.1"/>
</dbReference>
<dbReference type="CDD" id="cd04588">
    <property type="entry name" value="CBS_pair_archHTH_assoc"/>
    <property type="match status" value="1"/>
</dbReference>
<dbReference type="GO" id="GO:0006355">
    <property type="term" value="P:regulation of DNA-templated transcription"/>
    <property type="evidence" value="ECO:0007669"/>
    <property type="project" value="InterPro"/>
</dbReference>
<dbReference type="HOGENOM" id="CLU_926289_0_0_2"/>
<organism evidence="4 5">
    <name type="scientific">Methanococcus aeolicus (strain ATCC BAA-1280 / DSM 17508 / OCM 812 / Nankai-3)</name>
    <dbReference type="NCBI Taxonomy" id="419665"/>
    <lineage>
        <taxon>Archaea</taxon>
        <taxon>Methanobacteriati</taxon>
        <taxon>Methanobacteriota</taxon>
        <taxon>Methanomada group</taxon>
        <taxon>Methanococci</taxon>
        <taxon>Methanococcales</taxon>
        <taxon>Methanococcaceae</taxon>
        <taxon>Methanococcus</taxon>
    </lineage>
</organism>
<evidence type="ECO:0000313" key="5">
    <source>
        <dbReference type="Proteomes" id="UP000001106"/>
    </source>
</evidence>
<gene>
    <name evidence="4" type="ordered locus">Maeo_0754</name>
</gene>
<dbReference type="InterPro" id="IPR036388">
    <property type="entry name" value="WH-like_DNA-bd_sf"/>
</dbReference>
<dbReference type="Pfam" id="PF00571">
    <property type="entry name" value="CBS"/>
    <property type="match status" value="2"/>
</dbReference>
<dbReference type="SMART" id="SM00116">
    <property type="entry name" value="CBS"/>
    <property type="match status" value="2"/>
</dbReference>
<dbReference type="PROSITE" id="PS51371">
    <property type="entry name" value="CBS"/>
    <property type="match status" value="2"/>
</dbReference>
<name>A6UV15_META3</name>
<dbReference type="PANTHER" id="PTHR48108">
    <property type="entry name" value="CBS DOMAIN-CONTAINING PROTEIN CBSX2, CHLOROPLASTIC"/>
    <property type="match status" value="1"/>
</dbReference>
<evidence type="ECO:0000256" key="1">
    <source>
        <dbReference type="ARBA" id="ARBA00022737"/>
    </source>
</evidence>
<dbReference type="GO" id="GO:0003677">
    <property type="term" value="F:DNA binding"/>
    <property type="evidence" value="ECO:0007669"/>
    <property type="project" value="InterPro"/>
</dbReference>
<reference evidence="4" key="1">
    <citation type="submission" date="2007-06" db="EMBL/GenBank/DDBJ databases">
        <title>Complete sequence of Methanococcus aeolicus Nankai-3.</title>
        <authorList>
            <consortium name="US DOE Joint Genome Institute"/>
            <person name="Copeland A."/>
            <person name="Lucas S."/>
            <person name="Lapidus A."/>
            <person name="Barry K."/>
            <person name="Glavina del Rio T."/>
            <person name="Dalin E."/>
            <person name="Tice H."/>
            <person name="Pitluck S."/>
            <person name="Chain P."/>
            <person name="Malfatti S."/>
            <person name="Shin M."/>
            <person name="Vergez L."/>
            <person name="Schmutz J."/>
            <person name="Larimer F."/>
            <person name="Land M."/>
            <person name="Hauser L."/>
            <person name="Kyrpides N."/>
            <person name="Lykidis A."/>
            <person name="Sieprawska-Lupa M."/>
            <person name="Whitman W.B."/>
            <person name="Richardson P."/>
        </authorList>
    </citation>
    <scope>NUCLEOTIDE SEQUENCE [LARGE SCALE GENOMIC DNA]</scope>
    <source>
        <strain evidence="4">Nankai-3</strain>
    </source>
</reference>